<keyword evidence="1" id="KW-0732">Signal</keyword>
<dbReference type="STRING" id="572036.SAMN05661099_0139"/>
<name>A0A1T4ZZE5_9SPHI</name>
<evidence type="ECO:0000256" key="1">
    <source>
        <dbReference type="SAM" id="SignalP"/>
    </source>
</evidence>
<dbReference type="Proteomes" id="UP000189981">
    <property type="component" value="Unassembled WGS sequence"/>
</dbReference>
<protein>
    <recommendedName>
        <fullName evidence="4">Lipocalin-like domain-containing protein</fullName>
    </recommendedName>
</protein>
<dbReference type="RefSeq" id="WP_079700648.1">
    <property type="nucleotide sequence ID" value="NZ_FUYR01000001.1"/>
</dbReference>
<evidence type="ECO:0000313" key="3">
    <source>
        <dbReference type="Proteomes" id="UP000189981"/>
    </source>
</evidence>
<evidence type="ECO:0000313" key="2">
    <source>
        <dbReference type="EMBL" id="SKB28171.1"/>
    </source>
</evidence>
<proteinExistence type="predicted"/>
<feature type="signal peptide" evidence="1">
    <location>
        <begin position="1"/>
        <end position="19"/>
    </location>
</feature>
<accession>A0A1T4ZZE5</accession>
<organism evidence="2 3">
    <name type="scientific">Daejeonella lutea</name>
    <dbReference type="NCBI Taxonomy" id="572036"/>
    <lineage>
        <taxon>Bacteria</taxon>
        <taxon>Pseudomonadati</taxon>
        <taxon>Bacteroidota</taxon>
        <taxon>Sphingobacteriia</taxon>
        <taxon>Sphingobacteriales</taxon>
        <taxon>Sphingobacteriaceae</taxon>
        <taxon>Daejeonella</taxon>
    </lineage>
</organism>
<gene>
    <name evidence="2" type="ORF">SAMN05661099_0139</name>
</gene>
<feature type="chain" id="PRO_5010587611" description="Lipocalin-like domain-containing protein" evidence="1">
    <location>
        <begin position="20"/>
        <end position="294"/>
    </location>
</feature>
<keyword evidence="3" id="KW-1185">Reference proteome</keyword>
<reference evidence="3" key="1">
    <citation type="submission" date="2017-02" db="EMBL/GenBank/DDBJ databases">
        <authorList>
            <person name="Varghese N."/>
            <person name="Submissions S."/>
        </authorList>
    </citation>
    <scope>NUCLEOTIDE SEQUENCE [LARGE SCALE GENOMIC DNA]</scope>
    <source>
        <strain evidence="3">DSM 22385</strain>
    </source>
</reference>
<dbReference type="EMBL" id="FUYR01000001">
    <property type="protein sequence ID" value="SKB28171.1"/>
    <property type="molecule type" value="Genomic_DNA"/>
</dbReference>
<evidence type="ECO:0008006" key="4">
    <source>
        <dbReference type="Google" id="ProtNLM"/>
    </source>
</evidence>
<sequence length="294" mass="33441">MKNLYLPFLLLLSSLNVCAQDYKGIWTGHLRAEVYDATVLNMQYILHVKDQNQNIINGKAYLYRNNPLKAEGALDFIGVIKGSELNLKELKILYSRIPADTSRFLCIKDLELTLSQDKGVDNLNGTFTGAGENTLPCYPGKAYLQRFNKDNQDDIPPQLLTTLLLDDRDPNVFMQTKLARPIVIEVTNNVIELEIGDYLREDGDIISVFHNRKPFIKNLPIVNKKSIHTLRLNRDTELHELILYAENLGRIPPNTSTLKVFDGTKEHQIQISSSKEVSAVVYLRYNPAQKNPSQ</sequence>
<dbReference type="AlphaFoldDB" id="A0A1T4ZZE5"/>
<dbReference type="OrthoDB" id="639821at2"/>